<evidence type="ECO:0000259" key="2">
    <source>
        <dbReference type="Pfam" id="PF12697"/>
    </source>
</evidence>
<dbReference type="SUPFAM" id="SSF53474">
    <property type="entry name" value="alpha/beta-Hydrolases"/>
    <property type="match status" value="1"/>
</dbReference>
<dbReference type="InterPro" id="IPR029058">
    <property type="entry name" value="AB_hydrolase_fold"/>
</dbReference>
<keyword evidence="1" id="KW-0472">Membrane</keyword>
<name>A0A1H1Q971_9GAMM</name>
<dbReference type="STRING" id="797277.SAMN05216198_1417"/>
<proteinExistence type="predicted"/>
<gene>
    <name evidence="3" type="ORF">SAMN05216198_1417</name>
</gene>
<evidence type="ECO:0000256" key="1">
    <source>
        <dbReference type="SAM" id="Phobius"/>
    </source>
</evidence>
<organism evidence="3 4">
    <name type="scientific">Halopseudomonas litoralis</name>
    <dbReference type="NCBI Taxonomy" id="797277"/>
    <lineage>
        <taxon>Bacteria</taxon>
        <taxon>Pseudomonadati</taxon>
        <taxon>Pseudomonadota</taxon>
        <taxon>Gammaproteobacteria</taxon>
        <taxon>Pseudomonadales</taxon>
        <taxon>Pseudomonadaceae</taxon>
        <taxon>Halopseudomonas</taxon>
    </lineage>
</organism>
<feature type="domain" description="AB hydrolase-1" evidence="2">
    <location>
        <begin position="76"/>
        <end position="260"/>
    </location>
</feature>
<feature type="transmembrane region" description="Helical" evidence="1">
    <location>
        <begin position="12"/>
        <end position="35"/>
    </location>
</feature>
<dbReference type="PANTHER" id="PTHR43689">
    <property type="entry name" value="HYDROLASE"/>
    <property type="match status" value="1"/>
</dbReference>
<dbReference type="Gene3D" id="3.40.50.1820">
    <property type="entry name" value="alpha/beta hydrolase"/>
    <property type="match status" value="1"/>
</dbReference>
<dbReference type="Proteomes" id="UP000243426">
    <property type="component" value="Chromosome I"/>
</dbReference>
<dbReference type="InterPro" id="IPR000073">
    <property type="entry name" value="AB_hydrolase_1"/>
</dbReference>
<dbReference type="RefSeq" id="WP_090272667.1">
    <property type="nucleotide sequence ID" value="NZ_LT629748.1"/>
</dbReference>
<keyword evidence="4" id="KW-1185">Reference proteome</keyword>
<dbReference type="Pfam" id="PF12697">
    <property type="entry name" value="Abhydrolase_6"/>
    <property type="match status" value="1"/>
</dbReference>
<evidence type="ECO:0000313" key="4">
    <source>
        <dbReference type="Proteomes" id="UP000243426"/>
    </source>
</evidence>
<dbReference type="EMBL" id="LT629748">
    <property type="protein sequence ID" value="SDS20071.1"/>
    <property type="molecule type" value="Genomic_DNA"/>
</dbReference>
<sequence>MNIKALGANIRMATVGALSTVFPSYFAALGAQAFLRPRTNNSTRHWESEFDGFKRSDICVEGQRVPFWIKGTGPMVLLVHGWERDHFAMGGFVGPLLSAGYTVAALDLPAHGEGSGDSAPLPLLAKSIAEVAGRLNRPCAIVAHSIGAAMTALAIETYGLKPDCVALVSAPRTAKDYAMAQARRQGLSSDAVRQMTNQITEVLGEPLERYRVDRALASLDMPILLVHAKDDAIVPLADALENLQSSSARSLWLPSGGHNRILGDRHMIDAVLEWINWPLQDPPAAGAREIA</sequence>
<dbReference type="PANTHER" id="PTHR43689:SF8">
    <property type="entry name" value="ALPHA_BETA-HYDROLASES SUPERFAMILY PROTEIN"/>
    <property type="match status" value="1"/>
</dbReference>
<dbReference type="OrthoDB" id="9785847at2"/>
<dbReference type="GO" id="GO:0016787">
    <property type="term" value="F:hydrolase activity"/>
    <property type="evidence" value="ECO:0007669"/>
    <property type="project" value="UniProtKB-KW"/>
</dbReference>
<dbReference type="AlphaFoldDB" id="A0A1H1Q971"/>
<reference evidence="4" key="1">
    <citation type="submission" date="2016-10" db="EMBL/GenBank/DDBJ databases">
        <authorList>
            <person name="Varghese N."/>
            <person name="Submissions S."/>
        </authorList>
    </citation>
    <scope>NUCLEOTIDE SEQUENCE [LARGE SCALE GENOMIC DNA]</scope>
    <source>
        <strain evidence="4">2SM5</strain>
    </source>
</reference>
<keyword evidence="1" id="KW-0812">Transmembrane</keyword>
<evidence type="ECO:0000313" key="3">
    <source>
        <dbReference type="EMBL" id="SDS20071.1"/>
    </source>
</evidence>
<keyword evidence="1" id="KW-1133">Transmembrane helix</keyword>
<protein>
    <submittedName>
        <fullName evidence="3">Lysophospholipase, alpha-beta hydrolase superfamily</fullName>
    </submittedName>
</protein>
<keyword evidence="3" id="KW-0378">Hydrolase</keyword>
<accession>A0A1H1Q971</accession>